<reference evidence="2 3" key="1">
    <citation type="submission" date="2020-12" db="EMBL/GenBank/DDBJ databases">
        <title>Metabolic potential, ecology and presence of endohyphal bacteria is reflected in genomic diversity of Mucoromycotina.</title>
        <authorList>
            <person name="Muszewska A."/>
            <person name="Okrasinska A."/>
            <person name="Steczkiewicz K."/>
            <person name="Drgas O."/>
            <person name="Orlowska M."/>
            <person name="Perlinska-Lenart U."/>
            <person name="Aleksandrzak-Piekarczyk T."/>
            <person name="Szatraj K."/>
            <person name="Zielenkiewicz U."/>
            <person name="Pilsyk S."/>
            <person name="Malc E."/>
            <person name="Mieczkowski P."/>
            <person name="Kruszewska J.S."/>
            <person name="Biernat P."/>
            <person name="Pawlowska J."/>
        </authorList>
    </citation>
    <scope>NUCLEOTIDE SEQUENCE [LARGE SCALE GENOMIC DNA]</scope>
    <source>
        <strain evidence="2 3">CBS 142.35</strain>
    </source>
</reference>
<evidence type="ECO:0000313" key="3">
    <source>
        <dbReference type="Proteomes" id="UP000646827"/>
    </source>
</evidence>
<dbReference type="EMBL" id="JAEPRB010000353">
    <property type="protein sequence ID" value="KAG2216849.1"/>
    <property type="molecule type" value="Genomic_DNA"/>
</dbReference>
<evidence type="ECO:0000256" key="1">
    <source>
        <dbReference type="SAM" id="MobiDB-lite"/>
    </source>
</evidence>
<dbReference type="AlphaFoldDB" id="A0A8H7VJH9"/>
<organism evidence="2 3">
    <name type="scientific">Circinella minor</name>
    <dbReference type="NCBI Taxonomy" id="1195481"/>
    <lineage>
        <taxon>Eukaryota</taxon>
        <taxon>Fungi</taxon>
        <taxon>Fungi incertae sedis</taxon>
        <taxon>Mucoromycota</taxon>
        <taxon>Mucoromycotina</taxon>
        <taxon>Mucoromycetes</taxon>
        <taxon>Mucorales</taxon>
        <taxon>Lichtheimiaceae</taxon>
        <taxon>Circinella</taxon>
    </lineage>
</organism>
<feature type="region of interest" description="Disordered" evidence="1">
    <location>
        <begin position="23"/>
        <end position="46"/>
    </location>
</feature>
<evidence type="ECO:0000313" key="2">
    <source>
        <dbReference type="EMBL" id="KAG2216849.1"/>
    </source>
</evidence>
<comment type="caution">
    <text evidence="2">The sequence shown here is derived from an EMBL/GenBank/DDBJ whole genome shotgun (WGS) entry which is preliminary data.</text>
</comment>
<name>A0A8H7VJH9_9FUNG</name>
<sequence>MFFQASYFFVNRRVILALRNSTTTNTSTKATAQQQQQQQQRKKKSVRFSGVDNVCYTHSPSEYDRSYQLQQQQAAMMRPRTVVIHTPPHRFTPSTPTMMTAATNTSAPNTMKKPKNKLRINTQLDTAGPLFFTQLSTNYGRHCKPSNNEQNILLAAC</sequence>
<dbReference type="Proteomes" id="UP000646827">
    <property type="component" value="Unassembled WGS sequence"/>
</dbReference>
<keyword evidence="3" id="KW-1185">Reference proteome</keyword>
<accession>A0A8H7VJH9</accession>
<dbReference type="OrthoDB" id="2235961at2759"/>
<proteinExistence type="predicted"/>
<gene>
    <name evidence="2" type="ORF">INT45_013993</name>
</gene>
<protein>
    <submittedName>
        <fullName evidence="2">Uncharacterized protein</fullName>
    </submittedName>
</protein>
<feature type="compositionally biased region" description="Low complexity" evidence="1">
    <location>
        <begin position="23"/>
        <end position="39"/>
    </location>
</feature>